<dbReference type="GO" id="GO:0030907">
    <property type="term" value="C:MBF transcription complex"/>
    <property type="evidence" value="ECO:0007669"/>
    <property type="project" value="TreeGrafter"/>
</dbReference>
<keyword evidence="3" id="KW-1185">Reference proteome</keyword>
<gene>
    <name evidence="2" type="ORF">B0T17DRAFT_480787</name>
</gene>
<dbReference type="GO" id="GO:0003677">
    <property type="term" value="F:DNA binding"/>
    <property type="evidence" value="ECO:0007669"/>
    <property type="project" value="InterPro"/>
</dbReference>
<dbReference type="GO" id="GO:0033309">
    <property type="term" value="C:SBF transcription complex"/>
    <property type="evidence" value="ECO:0007669"/>
    <property type="project" value="TreeGrafter"/>
</dbReference>
<evidence type="ECO:0000313" key="2">
    <source>
        <dbReference type="EMBL" id="KAK0637200.1"/>
    </source>
</evidence>
<evidence type="ECO:0000259" key="1">
    <source>
        <dbReference type="PROSITE" id="PS51299"/>
    </source>
</evidence>
<dbReference type="InterPro" id="IPR003163">
    <property type="entry name" value="Tscrpt_reg_HTH_APSES-type"/>
</dbReference>
<reference evidence="2" key="1">
    <citation type="submission" date="2023-06" db="EMBL/GenBank/DDBJ databases">
        <title>Genome-scale phylogeny and comparative genomics of the fungal order Sordariales.</title>
        <authorList>
            <consortium name="Lawrence Berkeley National Laboratory"/>
            <person name="Hensen N."/>
            <person name="Bonometti L."/>
            <person name="Westerberg I."/>
            <person name="Brannstrom I.O."/>
            <person name="Guillou S."/>
            <person name="Cros-Aarteil S."/>
            <person name="Calhoun S."/>
            <person name="Haridas S."/>
            <person name="Kuo A."/>
            <person name="Mondo S."/>
            <person name="Pangilinan J."/>
            <person name="Riley R."/>
            <person name="LaButti K."/>
            <person name="Andreopoulos B."/>
            <person name="Lipzen A."/>
            <person name="Chen C."/>
            <person name="Yanf M."/>
            <person name="Daum C."/>
            <person name="Ng V."/>
            <person name="Clum A."/>
            <person name="Steindorff A."/>
            <person name="Ohm R."/>
            <person name="Martin F."/>
            <person name="Silar P."/>
            <person name="Natvig D."/>
            <person name="Lalanne C."/>
            <person name="Gautier V."/>
            <person name="Ament-velasquez S.L."/>
            <person name="Kruys A."/>
            <person name="Hutchinson M.I."/>
            <person name="Powell A.J."/>
            <person name="Barry K."/>
            <person name="Miller A.N."/>
            <person name="Grigoriev I.V."/>
            <person name="Debuchy R."/>
            <person name="Gladieux P."/>
            <person name="Thoren M.H."/>
            <person name="Johannesson H."/>
        </authorList>
    </citation>
    <scope>NUCLEOTIDE SEQUENCE</scope>
    <source>
        <strain evidence="2">SMH3391-2</strain>
    </source>
</reference>
<dbReference type="EMBL" id="JAULSR010000001">
    <property type="protein sequence ID" value="KAK0637200.1"/>
    <property type="molecule type" value="Genomic_DNA"/>
</dbReference>
<dbReference type="AlphaFoldDB" id="A0AA39XQD5"/>
<organism evidence="2 3">
    <name type="scientific">Bombardia bombarda</name>
    <dbReference type="NCBI Taxonomy" id="252184"/>
    <lineage>
        <taxon>Eukaryota</taxon>
        <taxon>Fungi</taxon>
        <taxon>Dikarya</taxon>
        <taxon>Ascomycota</taxon>
        <taxon>Pezizomycotina</taxon>
        <taxon>Sordariomycetes</taxon>
        <taxon>Sordariomycetidae</taxon>
        <taxon>Sordariales</taxon>
        <taxon>Lasiosphaeriaceae</taxon>
        <taxon>Bombardia</taxon>
    </lineage>
</organism>
<dbReference type="PROSITE" id="PS51299">
    <property type="entry name" value="HTH_APSES"/>
    <property type="match status" value="1"/>
</dbReference>
<dbReference type="InterPro" id="IPR036887">
    <property type="entry name" value="HTH_APSES_sf"/>
</dbReference>
<proteinExistence type="predicted"/>
<dbReference type="SUPFAM" id="SSF54616">
    <property type="entry name" value="DNA-binding domain of Mlu1-box binding protein MBP1"/>
    <property type="match status" value="1"/>
</dbReference>
<feature type="domain" description="HTH APSES-type" evidence="1">
    <location>
        <begin position="69"/>
        <end position="159"/>
    </location>
</feature>
<dbReference type="GO" id="GO:0000981">
    <property type="term" value="F:DNA-binding transcription factor activity, RNA polymerase II-specific"/>
    <property type="evidence" value="ECO:0007669"/>
    <property type="project" value="UniProtKB-ARBA"/>
</dbReference>
<evidence type="ECO:0000313" key="3">
    <source>
        <dbReference type="Proteomes" id="UP001174934"/>
    </source>
</evidence>
<accession>A0AA39XQD5</accession>
<dbReference type="InterPro" id="IPR051642">
    <property type="entry name" value="SWI6-like"/>
</dbReference>
<dbReference type="Gene3D" id="3.10.260.10">
    <property type="entry name" value="Transcription regulator HTH, APSES-type DNA-binding domain"/>
    <property type="match status" value="1"/>
</dbReference>
<comment type="caution">
    <text evidence="2">The sequence shown here is derived from an EMBL/GenBank/DDBJ whole genome shotgun (WGS) entry which is preliminary data.</text>
</comment>
<dbReference type="PANTHER" id="PTHR43828:SF5">
    <property type="entry name" value="TRANSCRIPTIONAL REPRESSOR XBP1"/>
    <property type="match status" value="1"/>
</dbReference>
<feature type="non-terminal residue" evidence="2">
    <location>
        <position position="1"/>
    </location>
</feature>
<dbReference type="Proteomes" id="UP001174934">
    <property type="component" value="Unassembled WGS sequence"/>
</dbReference>
<protein>
    <recommendedName>
        <fullName evidence="1">HTH APSES-type domain-containing protein</fullName>
    </recommendedName>
</protein>
<sequence>MPDRHLVCRKHLARDLNEPTCSRTRGTVNFPPFEDLDEVSVREARKFHIQSLGSIRNSGRRIPYKTGKRDFHEKTGRDFFEVFQYDFRVPGDDTPWTVMWDYEIGLVRTTPFFKVCKYSKTMSAKMLNQNPGLRDISHSITGGSIMAQGYWMPFDCARA</sequence>
<dbReference type="PANTHER" id="PTHR43828">
    <property type="entry name" value="ASPARAGINASE"/>
    <property type="match status" value="1"/>
</dbReference>
<name>A0AA39XQD5_9PEZI</name>